<dbReference type="Proteomes" id="UP000001940">
    <property type="component" value="Chromosome V"/>
</dbReference>
<dbReference type="PANTHER" id="PTHR22751:SF13">
    <property type="entry name" value="G-PROTEIN COUPLED RECEPTORS FAMILY 1 PROFILE DOMAIN-CONTAINING PROTEIN"/>
    <property type="match status" value="1"/>
</dbReference>
<dbReference type="SMR" id="Q7YTN6"/>
<proteinExistence type="predicted"/>
<feature type="transmembrane region" description="Helical" evidence="5">
    <location>
        <begin position="76"/>
        <end position="97"/>
    </location>
</feature>
<comment type="subcellular location">
    <subcellularLocation>
        <location evidence="1">Membrane</location>
    </subcellularLocation>
</comment>
<dbReference type="eggNOG" id="KOG3098">
    <property type="taxonomic scope" value="Eukaryota"/>
</dbReference>
<organism evidence="7 8">
    <name type="scientific">Caenorhabditis elegans</name>
    <dbReference type="NCBI Taxonomy" id="6239"/>
    <lineage>
        <taxon>Eukaryota</taxon>
        <taxon>Metazoa</taxon>
        <taxon>Ecdysozoa</taxon>
        <taxon>Nematoda</taxon>
        <taxon>Chromadorea</taxon>
        <taxon>Rhabditida</taxon>
        <taxon>Rhabditina</taxon>
        <taxon>Rhabditomorpha</taxon>
        <taxon>Rhabditoidea</taxon>
        <taxon>Rhabditidae</taxon>
        <taxon>Peloderinae</taxon>
        <taxon>Caenorhabditis</taxon>
    </lineage>
</organism>
<dbReference type="PaxDb" id="6239-F36D3.13"/>
<gene>
    <name evidence="7 9" type="primary">srw-34</name>
    <name evidence="7" type="ORF">CELE_F36D3.13</name>
    <name evidence="9" type="ORF">F36D3.13</name>
</gene>
<evidence type="ECO:0000313" key="8">
    <source>
        <dbReference type="Proteomes" id="UP000001940"/>
    </source>
</evidence>
<dbReference type="UCSC" id="F36D3.13">
    <property type="organism name" value="c. elegans"/>
</dbReference>
<evidence type="ECO:0000256" key="3">
    <source>
        <dbReference type="ARBA" id="ARBA00022989"/>
    </source>
</evidence>
<dbReference type="KEGG" id="cel:CELE_F36D3.13"/>
<evidence type="ECO:0000256" key="1">
    <source>
        <dbReference type="ARBA" id="ARBA00004370"/>
    </source>
</evidence>
<feature type="transmembrane region" description="Helical" evidence="5">
    <location>
        <begin position="169"/>
        <end position="186"/>
    </location>
</feature>
<dbReference type="PhylomeDB" id="Q7YTN6"/>
<keyword evidence="7" id="KW-0675">Receptor</keyword>
<evidence type="ECO:0000313" key="9">
    <source>
        <dbReference type="WormBase" id="F36D3.13"/>
    </source>
</evidence>
<dbReference type="InterPro" id="IPR017452">
    <property type="entry name" value="GPCR_Rhodpsn_7TM"/>
</dbReference>
<dbReference type="InterPro" id="IPR019427">
    <property type="entry name" value="7TM_GPCR_serpentine_rcpt_Srw"/>
</dbReference>
<evidence type="ECO:0000313" key="7">
    <source>
        <dbReference type="EMBL" id="CAE17807.2"/>
    </source>
</evidence>
<dbReference type="HOGENOM" id="CLU_043715_0_3_1"/>
<dbReference type="PROSITE" id="PS50262">
    <property type="entry name" value="G_PROTEIN_RECEP_F1_2"/>
    <property type="match status" value="1"/>
</dbReference>
<reference evidence="7 8" key="1">
    <citation type="journal article" date="1998" name="Science">
        <title>Genome sequence of the nematode C. elegans: a platform for investigating biology.</title>
        <authorList>
            <consortium name="The C. elegans sequencing consortium"/>
            <person name="Sulson J.E."/>
            <person name="Waterston R."/>
        </authorList>
    </citation>
    <scope>NUCLEOTIDE SEQUENCE [LARGE SCALE GENOMIC DNA]</scope>
    <source>
        <strain evidence="7 8">Bristol N2</strain>
    </source>
</reference>
<keyword evidence="2 5" id="KW-0812">Transmembrane</keyword>
<evidence type="ECO:0000259" key="6">
    <source>
        <dbReference type="PROSITE" id="PS50262"/>
    </source>
</evidence>
<dbReference type="SUPFAM" id="SSF81321">
    <property type="entry name" value="Family A G protein-coupled receptor-like"/>
    <property type="match status" value="1"/>
</dbReference>
<keyword evidence="8" id="KW-1185">Reference proteome</keyword>
<dbReference type="RefSeq" id="NP_001023883.2">
    <property type="nucleotide sequence ID" value="NM_001028712.3"/>
</dbReference>
<dbReference type="GeneID" id="3565702"/>
<dbReference type="Gene3D" id="1.20.1070.10">
    <property type="entry name" value="Rhodopsin 7-helix transmembrane proteins"/>
    <property type="match status" value="1"/>
</dbReference>
<dbReference type="CTD" id="3565702"/>
<evidence type="ECO:0000256" key="4">
    <source>
        <dbReference type="ARBA" id="ARBA00023136"/>
    </source>
</evidence>
<feature type="transmembrane region" description="Helical" evidence="5">
    <location>
        <begin position="241"/>
        <end position="260"/>
    </location>
</feature>
<keyword evidence="3 5" id="KW-1133">Transmembrane helix</keyword>
<name>Q7YTN6_CAEEL</name>
<dbReference type="EMBL" id="BX284605">
    <property type="protein sequence ID" value="CAE17807.2"/>
    <property type="molecule type" value="Genomic_DNA"/>
</dbReference>
<dbReference type="PANTHER" id="PTHR22751">
    <property type="entry name" value="G-PROTEIN COUPLED RECEPTOR-RELATED"/>
    <property type="match status" value="1"/>
</dbReference>
<feature type="transmembrane region" description="Helical" evidence="5">
    <location>
        <begin position="44"/>
        <end position="64"/>
    </location>
</feature>
<dbReference type="OrthoDB" id="5864054at2759"/>
<dbReference type="InParanoid" id="Q7YTN6"/>
<dbReference type="GO" id="GO:0008528">
    <property type="term" value="F:G protein-coupled peptide receptor activity"/>
    <property type="evidence" value="ECO:0007669"/>
    <property type="project" value="InterPro"/>
</dbReference>
<dbReference type="Pfam" id="PF10324">
    <property type="entry name" value="7TM_GPCR_Srw"/>
    <property type="match status" value="1"/>
</dbReference>
<feature type="transmembrane region" description="Helical" evidence="5">
    <location>
        <begin position="311"/>
        <end position="337"/>
    </location>
</feature>
<feature type="transmembrane region" description="Helical" evidence="5">
    <location>
        <begin position="126"/>
        <end position="148"/>
    </location>
</feature>
<dbReference type="AGR" id="WB:WBGene00005781"/>
<keyword evidence="4 5" id="KW-0472">Membrane</keyword>
<dbReference type="GO" id="GO:0016020">
    <property type="term" value="C:membrane"/>
    <property type="evidence" value="ECO:0007669"/>
    <property type="project" value="UniProtKB-SubCell"/>
</dbReference>
<dbReference type="WormBase" id="F36D3.13">
    <property type="protein sequence ID" value="CE52853"/>
    <property type="gene ID" value="WBGene00005781"/>
    <property type="gene designation" value="srw-34"/>
</dbReference>
<dbReference type="AlphaFoldDB" id="Q7YTN6"/>
<feature type="domain" description="G-protein coupled receptors family 1 profile" evidence="6">
    <location>
        <begin position="56"/>
        <end position="335"/>
    </location>
</feature>
<accession>Q7YTN6</accession>
<protein>
    <submittedName>
        <fullName evidence="7">G-protein coupled receptors family 1 profile domain-containing protein</fullName>
    </submittedName>
</protein>
<evidence type="ECO:0000256" key="2">
    <source>
        <dbReference type="ARBA" id="ARBA00022692"/>
    </source>
</evidence>
<evidence type="ECO:0000256" key="5">
    <source>
        <dbReference type="SAM" id="Phobius"/>
    </source>
</evidence>
<feature type="transmembrane region" description="Helical" evidence="5">
    <location>
        <begin position="281"/>
        <end position="299"/>
    </location>
</feature>
<sequence length="380" mass="44328">MNESLDYDADAYFMILFPDFSLDSKDFWIAVATVALKTSEYVKYANFFVAAIALIPNFFHLIVLTRKSMRTMPIHIFIFGIGLCDFTRIALFLVMNIPQLWTTYQNLENPDCIPPLSYFEMARNEFYTIAVSVCEQSSIWLGVVMAVFRTLLIKYPLSHRLHRMSTLKYKLLPIISILLIIISLWIPKYLRYRIRIFGIWFPPPICDKFPKNYSQPLYFMEETKIFDGEITFQNLTFLEGIVFFLIPSIILPIATISLIIDLKKPSRSQENRDRSSKLVTFMTISFMIAMVPYSGLYIINFVQSKSNGIRFILRCIEVIFSFLITINNSLHCVLCYLMSTKYREAVKSMFNKTNTVDIQMSDQRMTSVRNPRSTFSVKIE</sequence>